<evidence type="ECO:0000313" key="2">
    <source>
        <dbReference type="Proteomes" id="UP000658320"/>
    </source>
</evidence>
<reference evidence="1" key="1">
    <citation type="journal article" date="2014" name="Int. J. Syst. Evol. Microbiol.">
        <title>Complete genome sequence of Corynebacterium casei LMG S-19264T (=DSM 44701T), isolated from a smear-ripened cheese.</title>
        <authorList>
            <consortium name="US DOE Joint Genome Institute (JGI-PGF)"/>
            <person name="Walter F."/>
            <person name="Albersmeier A."/>
            <person name="Kalinowski J."/>
            <person name="Ruckert C."/>
        </authorList>
    </citation>
    <scope>NUCLEOTIDE SEQUENCE</scope>
    <source>
        <strain evidence="1">JCM 4346</strain>
    </source>
</reference>
<dbReference type="AlphaFoldDB" id="A0A918FIT3"/>
<accession>A0A918FIT3</accession>
<protein>
    <submittedName>
        <fullName evidence="1">Uncharacterized protein</fullName>
    </submittedName>
</protein>
<reference evidence="1" key="2">
    <citation type="submission" date="2020-09" db="EMBL/GenBank/DDBJ databases">
        <authorList>
            <person name="Sun Q."/>
            <person name="Ohkuma M."/>
        </authorList>
    </citation>
    <scope>NUCLEOTIDE SEQUENCE</scope>
    <source>
        <strain evidence="1">JCM 4346</strain>
    </source>
</reference>
<organism evidence="1 2">
    <name type="scientific">Streptomyces aurantiogriseus</name>
    <dbReference type="NCBI Taxonomy" id="66870"/>
    <lineage>
        <taxon>Bacteria</taxon>
        <taxon>Bacillati</taxon>
        <taxon>Actinomycetota</taxon>
        <taxon>Actinomycetes</taxon>
        <taxon>Kitasatosporales</taxon>
        <taxon>Streptomycetaceae</taxon>
        <taxon>Streptomyces</taxon>
    </lineage>
</organism>
<proteinExistence type="predicted"/>
<dbReference type="Proteomes" id="UP000658320">
    <property type="component" value="Unassembled WGS sequence"/>
</dbReference>
<sequence>MPGKIVKRTVVKGATGVVRSVERKAQNVWSLLRQGPLWANSPVLSPVRLDAGRVRSVRGRALWDVRR</sequence>
<evidence type="ECO:0000313" key="1">
    <source>
        <dbReference type="EMBL" id="GGR40700.1"/>
    </source>
</evidence>
<comment type="caution">
    <text evidence="1">The sequence shown here is derived from an EMBL/GenBank/DDBJ whole genome shotgun (WGS) entry which is preliminary data.</text>
</comment>
<keyword evidence="2" id="KW-1185">Reference proteome</keyword>
<gene>
    <name evidence="1" type="ORF">GCM10010251_66930</name>
</gene>
<name>A0A918FIT3_9ACTN</name>
<dbReference type="EMBL" id="BMSX01000018">
    <property type="protein sequence ID" value="GGR40700.1"/>
    <property type="molecule type" value="Genomic_DNA"/>
</dbReference>